<reference evidence="3" key="1">
    <citation type="submission" date="2025-08" db="UniProtKB">
        <authorList>
            <consortium name="RefSeq"/>
        </authorList>
    </citation>
    <scope>IDENTIFICATION</scope>
    <source>
        <tissue evidence="3">Whole organism</tissue>
    </source>
</reference>
<keyword evidence="1" id="KW-0472">Membrane</keyword>
<name>A0A979FVQ8_HYAAZ</name>
<protein>
    <submittedName>
        <fullName evidence="3">Uncharacterized protein LOC125179159</fullName>
    </submittedName>
</protein>
<organism evidence="2 3">
    <name type="scientific">Hyalella azteca</name>
    <name type="common">Amphipod</name>
    <dbReference type="NCBI Taxonomy" id="294128"/>
    <lineage>
        <taxon>Eukaryota</taxon>
        <taxon>Metazoa</taxon>
        <taxon>Ecdysozoa</taxon>
        <taxon>Arthropoda</taxon>
        <taxon>Crustacea</taxon>
        <taxon>Multicrustacea</taxon>
        <taxon>Malacostraca</taxon>
        <taxon>Eumalacostraca</taxon>
        <taxon>Peracarida</taxon>
        <taxon>Amphipoda</taxon>
        <taxon>Senticaudata</taxon>
        <taxon>Talitrida</taxon>
        <taxon>Talitroidea</taxon>
        <taxon>Hyalellidae</taxon>
        <taxon>Hyalella</taxon>
    </lineage>
</organism>
<feature type="transmembrane region" description="Helical" evidence="1">
    <location>
        <begin position="205"/>
        <end position="227"/>
    </location>
</feature>
<dbReference type="GeneID" id="125179159"/>
<sequence>MPQNVATKTQQYLMNDDDSQRYLLSTRSNSKFATTSKPYYSVTAFRTNEVTEKIPLNSTLIDTDQTVSTSSLSIHVRDREKLLSVIKLFERYSSLRNTTLIPPIDYQSSELDKYLPLSFQSSFSTKNPSLRPTKIPLAALSTTIPDTRVNKPTPAASLLQNIPFITSTRLTPGILIAFADFINDIGQAISNLLSSLADAYANNPVLTILTLTALAFFLFNSLINYFWFGWFGKKRYRGWHGYKGYHKRMDRVNDTSDLDDANKLQKILDIIDEYELKYGEKIFI</sequence>
<evidence type="ECO:0000313" key="2">
    <source>
        <dbReference type="Proteomes" id="UP000694843"/>
    </source>
</evidence>
<dbReference type="KEGG" id="hazt:125179159"/>
<keyword evidence="1" id="KW-1133">Transmembrane helix</keyword>
<dbReference type="RefSeq" id="XP_047740432.1">
    <property type="nucleotide sequence ID" value="XM_047884476.1"/>
</dbReference>
<proteinExistence type="predicted"/>
<accession>A0A979FVQ8</accession>
<dbReference type="AlphaFoldDB" id="A0A979FVQ8"/>
<dbReference type="Proteomes" id="UP000694843">
    <property type="component" value="Unplaced"/>
</dbReference>
<keyword evidence="1" id="KW-0812">Transmembrane</keyword>
<keyword evidence="2" id="KW-1185">Reference proteome</keyword>
<evidence type="ECO:0000256" key="1">
    <source>
        <dbReference type="SAM" id="Phobius"/>
    </source>
</evidence>
<evidence type="ECO:0000313" key="3">
    <source>
        <dbReference type="RefSeq" id="XP_047740432.1"/>
    </source>
</evidence>
<gene>
    <name evidence="3" type="primary">LOC125179159</name>
</gene>